<proteinExistence type="predicted"/>
<comment type="caution">
    <text evidence="1">The sequence shown here is derived from an EMBL/GenBank/DDBJ whole genome shotgun (WGS) entry which is preliminary data.</text>
</comment>
<organism evidence="1 2">
    <name type="scientific">Gigaspora rosea</name>
    <dbReference type="NCBI Taxonomy" id="44941"/>
    <lineage>
        <taxon>Eukaryota</taxon>
        <taxon>Fungi</taxon>
        <taxon>Fungi incertae sedis</taxon>
        <taxon>Mucoromycota</taxon>
        <taxon>Glomeromycotina</taxon>
        <taxon>Glomeromycetes</taxon>
        <taxon>Diversisporales</taxon>
        <taxon>Gigasporaceae</taxon>
        <taxon>Gigaspora</taxon>
    </lineage>
</organism>
<gene>
    <name evidence="1" type="ORF">C2G38_2154754</name>
</gene>
<keyword evidence="2" id="KW-1185">Reference proteome</keyword>
<reference evidence="1 2" key="1">
    <citation type="submission" date="2018-06" db="EMBL/GenBank/DDBJ databases">
        <title>Comparative genomics reveals the genomic features of Rhizophagus irregularis, R. cerebriforme, R. diaphanum and Gigaspora rosea, and their symbiotic lifestyle signature.</title>
        <authorList>
            <person name="Morin E."/>
            <person name="San Clemente H."/>
            <person name="Chen E.C.H."/>
            <person name="De La Providencia I."/>
            <person name="Hainaut M."/>
            <person name="Kuo A."/>
            <person name="Kohler A."/>
            <person name="Murat C."/>
            <person name="Tang N."/>
            <person name="Roy S."/>
            <person name="Loubradou J."/>
            <person name="Henrissat B."/>
            <person name="Grigoriev I.V."/>
            <person name="Corradi N."/>
            <person name="Roux C."/>
            <person name="Martin F.M."/>
        </authorList>
    </citation>
    <scope>NUCLEOTIDE SEQUENCE [LARGE SCALE GENOMIC DNA]</scope>
    <source>
        <strain evidence="1 2">DAOM 194757</strain>
    </source>
</reference>
<evidence type="ECO:0000313" key="1">
    <source>
        <dbReference type="EMBL" id="RIB29664.1"/>
    </source>
</evidence>
<dbReference type="AlphaFoldDB" id="A0A397W4S0"/>
<name>A0A397W4S0_9GLOM</name>
<dbReference type="EMBL" id="QKWP01000032">
    <property type="protein sequence ID" value="RIB29664.1"/>
    <property type="molecule type" value="Genomic_DNA"/>
</dbReference>
<evidence type="ECO:0000313" key="2">
    <source>
        <dbReference type="Proteomes" id="UP000266673"/>
    </source>
</evidence>
<dbReference type="OrthoDB" id="2425851at2759"/>
<dbReference type="Proteomes" id="UP000266673">
    <property type="component" value="Unassembled WGS sequence"/>
</dbReference>
<accession>A0A397W4S0</accession>
<dbReference type="STRING" id="44941.A0A397W4S0"/>
<protein>
    <submittedName>
        <fullName evidence="1">Uncharacterized protein</fullName>
    </submittedName>
</protein>
<sequence>MKTPSTSTPFKNSYTISISEHIRRVLGNRNLRLQMYFGSRIEAETKSEFWHGNIWQESLLFSPFSIRIDNSKAYDIFTNNGSFIKYKDKETRVGRIIAIVSTSNGIKLKIQQLYFGFELPRIFASSIRKERAKNGELWLSEIIYLTYPFNVIEPVTVWLHNTPELSNYQFYVREILYNHNGRWKIRDCKLRHLHPIEYTQLPMPAPHNVPILKIILDIYYDDLGIFRNVYHSLGGIYLQICNMLLWLRKQLKNHFVLGFVLVGGEFDDVMKPIIDEIKILEKAALGVITADLPQSNNLADTKCYSGNQGYRGKCTFLNYWKTFKIPSGWSRLPNPIKHLNSFMFSDCLRLAMIMPFLLRRFLTTSYIRDTDLALLQRQFTTSNI</sequence>